<accession>A9UQX5</accession>
<evidence type="ECO:0000313" key="2">
    <source>
        <dbReference type="EMBL" id="EDQ92674.1"/>
    </source>
</evidence>
<feature type="signal peptide" evidence="1">
    <location>
        <begin position="1"/>
        <end position="20"/>
    </location>
</feature>
<dbReference type="SUPFAM" id="SSF51126">
    <property type="entry name" value="Pectin lyase-like"/>
    <property type="match status" value="1"/>
</dbReference>
<dbReference type="InterPro" id="IPR006626">
    <property type="entry name" value="PbH1"/>
</dbReference>
<organism evidence="2 3">
    <name type="scientific">Monosiga brevicollis</name>
    <name type="common">Choanoflagellate</name>
    <dbReference type="NCBI Taxonomy" id="81824"/>
    <lineage>
        <taxon>Eukaryota</taxon>
        <taxon>Choanoflagellata</taxon>
        <taxon>Craspedida</taxon>
        <taxon>Salpingoecidae</taxon>
        <taxon>Monosiga</taxon>
    </lineage>
</organism>
<reference evidence="2 3" key="1">
    <citation type="journal article" date="2008" name="Nature">
        <title>The genome of the choanoflagellate Monosiga brevicollis and the origin of metazoans.</title>
        <authorList>
            <consortium name="JGI Sequencing"/>
            <person name="King N."/>
            <person name="Westbrook M.J."/>
            <person name="Young S.L."/>
            <person name="Kuo A."/>
            <person name="Abedin M."/>
            <person name="Chapman J."/>
            <person name="Fairclough S."/>
            <person name="Hellsten U."/>
            <person name="Isogai Y."/>
            <person name="Letunic I."/>
            <person name="Marr M."/>
            <person name="Pincus D."/>
            <person name="Putnam N."/>
            <person name="Rokas A."/>
            <person name="Wright K.J."/>
            <person name="Zuzow R."/>
            <person name="Dirks W."/>
            <person name="Good M."/>
            <person name="Goodstein D."/>
            <person name="Lemons D."/>
            <person name="Li W."/>
            <person name="Lyons J.B."/>
            <person name="Morris A."/>
            <person name="Nichols S."/>
            <person name="Richter D.J."/>
            <person name="Salamov A."/>
            <person name="Bork P."/>
            <person name="Lim W.A."/>
            <person name="Manning G."/>
            <person name="Miller W.T."/>
            <person name="McGinnis W."/>
            <person name="Shapiro H."/>
            <person name="Tjian R."/>
            <person name="Grigoriev I.V."/>
            <person name="Rokhsar D."/>
        </authorList>
    </citation>
    <scope>NUCLEOTIDE SEQUENCE [LARGE SCALE GENOMIC DNA]</scope>
    <source>
        <strain evidence="3">MX1 / ATCC 50154</strain>
    </source>
</reference>
<proteinExistence type="predicted"/>
<evidence type="ECO:0000256" key="1">
    <source>
        <dbReference type="SAM" id="SignalP"/>
    </source>
</evidence>
<evidence type="ECO:0000313" key="3">
    <source>
        <dbReference type="Proteomes" id="UP000001357"/>
    </source>
</evidence>
<dbReference type="InterPro" id="IPR011050">
    <property type="entry name" value="Pectin_lyase_fold/virulence"/>
</dbReference>
<dbReference type="AlphaFoldDB" id="A9UQX5"/>
<dbReference type="Gene3D" id="2.160.20.10">
    <property type="entry name" value="Single-stranded right-handed beta-helix, Pectin lyase-like"/>
    <property type="match status" value="1"/>
</dbReference>
<dbReference type="InParanoid" id="A9UQX5"/>
<dbReference type="KEGG" id="mbr:MONBRDRAFT_5417"/>
<feature type="chain" id="PRO_5002744374" description="Right handed beta helix domain-containing protein" evidence="1">
    <location>
        <begin position="21"/>
        <end position="525"/>
    </location>
</feature>
<evidence type="ECO:0008006" key="4">
    <source>
        <dbReference type="Google" id="ProtNLM"/>
    </source>
</evidence>
<name>A9UQX5_MONBE</name>
<gene>
    <name evidence="2" type="ORF">MONBRDRAFT_5417</name>
</gene>
<dbReference type="GeneID" id="5887702"/>
<dbReference type="InterPro" id="IPR012334">
    <property type="entry name" value="Pectin_lyas_fold"/>
</dbReference>
<keyword evidence="1" id="KW-0732">Signal</keyword>
<sequence length="525" mass="55813">MACWVQLMFVASAWLAMGQGLPIRGTEFDLAAAVRTACASSSPARIDIPAGRHVLQTPIEINQTCSAASLSLVGEAGAIVDGGIALGAWSPQPNQPGIFTASVPPSYPGQALQLWIGDERIPLARSPTMIWEQIAMVVYESWTASVHQIAHIDASNNNISVINPIPSRWLSGGTSGASGQRYYVQNAREYVVAGSGYFFHDATQGLIFYAPIDGAAPQVTGYVALLPSLLSVSQFAHLNVSNVIFEHNRADLGLCFQSTCSSQAGDGRYGLLQFAHAQDVNLNNITVRHAGSYGVAFFGGCVDVALTHSKVHDVGFGAVRAGAAAGGVPAPTDPAATGVIITDNNFFDGSHIIRDGLVVKGQAINVAESVSCCSFAVRRRAGCGVLMQAANNSRVSHNMIRDFDYTGVSIGWTWNYIPTGKKDLLGFPQPQGECVLGPYADLLPCVRLANTNNIVSYNHIENIGRRQLSDMGCVYHLGESPGTVISNNVCINVTSFNYGGWGYYLDRKSMPPAVAVLIAFFSPPA</sequence>
<dbReference type="Proteomes" id="UP000001357">
    <property type="component" value="Unassembled WGS sequence"/>
</dbReference>
<dbReference type="PANTHER" id="PTHR36453:SF1">
    <property type="entry name" value="RIGHT HANDED BETA HELIX DOMAIN-CONTAINING PROTEIN"/>
    <property type="match status" value="1"/>
</dbReference>
<protein>
    <recommendedName>
        <fullName evidence="4">Right handed beta helix domain-containing protein</fullName>
    </recommendedName>
</protein>
<dbReference type="RefSeq" id="XP_001742436.1">
    <property type="nucleotide sequence ID" value="XM_001742384.1"/>
</dbReference>
<dbReference type="EMBL" id="CH991543">
    <property type="protein sequence ID" value="EDQ92674.1"/>
    <property type="molecule type" value="Genomic_DNA"/>
</dbReference>
<dbReference type="PANTHER" id="PTHR36453">
    <property type="entry name" value="SECRETED PROTEIN-RELATED"/>
    <property type="match status" value="1"/>
</dbReference>
<keyword evidence="3" id="KW-1185">Reference proteome</keyword>
<dbReference type="SMART" id="SM00710">
    <property type="entry name" value="PbH1"/>
    <property type="match status" value="5"/>
</dbReference>